<dbReference type="EMBL" id="SDAM02001911">
    <property type="protein sequence ID" value="KAH6821749.1"/>
    <property type="molecule type" value="Genomic_DNA"/>
</dbReference>
<dbReference type="PANTHER" id="PTHR31642">
    <property type="entry name" value="TRICHOTHECENE 3-O-ACETYLTRANSFERASE"/>
    <property type="match status" value="1"/>
</dbReference>
<dbReference type="Gene3D" id="3.30.559.10">
    <property type="entry name" value="Chloramphenicol acetyltransferase-like domain"/>
    <property type="match status" value="2"/>
</dbReference>
<evidence type="ECO:0000313" key="2">
    <source>
        <dbReference type="EMBL" id="KAH6821749.1"/>
    </source>
</evidence>
<evidence type="ECO:0000256" key="1">
    <source>
        <dbReference type="ARBA" id="ARBA00009861"/>
    </source>
</evidence>
<comment type="caution">
    <text evidence="2">The sequence shown here is derived from an EMBL/GenBank/DDBJ whole genome shotgun (WGS) entry which is preliminary data.</text>
</comment>
<evidence type="ECO:0000313" key="3">
    <source>
        <dbReference type="Proteomes" id="UP001190926"/>
    </source>
</evidence>
<dbReference type="Pfam" id="PF02458">
    <property type="entry name" value="Transferase"/>
    <property type="match status" value="1"/>
</dbReference>
<name>A0AAD4IUW8_PERFH</name>
<organism evidence="2 3">
    <name type="scientific">Perilla frutescens var. hirtella</name>
    <name type="common">Perilla citriodora</name>
    <name type="synonym">Perilla setoyensis</name>
    <dbReference type="NCBI Taxonomy" id="608512"/>
    <lineage>
        <taxon>Eukaryota</taxon>
        <taxon>Viridiplantae</taxon>
        <taxon>Streptophyta</taxon>
        <taxon>Embryophyta</taxon>
        <taxon>Tracheophyta</taxon>
        <taxon>Spermatophyta</taxon>
        <taxon>Magnoliopsida</taxon>
        <taxon>eudicotyledons</taxon>
        <taxon>Gunneridae</taxon>
        <taxon>Pentapetalae</taxon>
        <taxon>asterids</taxon>
        <taxon>lamiids</taxon>
        <taxon>Lamiales</taxon>
        <taxon>Lamiaceae</taxon>
        <taxon>Nepetoideae</taxon>
        <taxon>Elsholtzieae</taxon>
        <taxon>Perilla</taxon>
    </lineage>
</organism>
<gene>
    <name evidence="2" type="ORF">C2S53_020020</name>
</gene>
<dbReference type="PANTHER" id="PTHR31642:SF221">
    <property type="entry name" value="O-ACYLTRANSFERASE WSD1 C-TERMINAL DOMAIN-CONTAINING PROTEIN"/>
    <property type="match status" value="1"/>
</dbReference>
<dbReference type="InterPro" id="IPR050317">
    <property type="entry name" value="Plant_Fungal_Acyltransferase"/>
</dbReference>
<keyword evidence="3" id="KW-1185">Reference proteome</keyword>
<sequence>MGSTNGAEDRFLREFDVEFISPNGKNPPPRGLYMLSNLDQTFPYPIEIVFAFKKNSSDINVDVAQVLKQSLGKALEMYYPLVGGVDVSWDGRMLVDCRGGDGGVPFVEALSDEEMAAAVGDIALIDDKLKNFVYSNHTPYHTILDVPPLSVQVTTFKCGGIILGVGFNHVLIDGRGFSDFLMNWSIVAKRSMPNQSPQINPLSTPNLDKSIFSPNQSPQITQIPHPEYSKSKSPLIPSLTQKQHKIMLNYSFCFTPTKLSQLKKLALHNNNNNGNNNNNPVSRAPTDFELISALVWICWTKATRVSPAKTTQILTAVDGRPKLQPPLPPGYFGNGIVWSCARSRAEELTSQPFSYAVGIVHDAIKAVTEDYIRSAIDFHEVTRKPLEQENTLWITKWSRLPFYEADFGWGGADQVAPASLVDNLVVSLSQGKHSRDLVISVRLPAEEMEVFKDLIQSELN</sequence>
<dbReference type="GO" id="GO:0016747">
    <property type="term" value="F:acyltransferase activity, transferring groups other than amino-acyl groups"/>
    <property type="evidence" value="ECO:0007669"/>
    <property type="project" value="TreeGrafter"/>
</dbReference>
<reference evidence="2 3" key="1">
    <citation type="journal article" date="2021" name="Nat. Commun.">
        <title>Incipient diploidization of the medicinal plant Perilla within 10,000 years.</title>
        <authorList>
            <person name="Zhang Y."/>
            <person name="Shen Q."/>
            <person name="Leng L."/>
            <person name="Zhang D."/>
            <person name="Chen S."/>
            <person name="Shi Y."/>
            <person name="Ning Z."/>
            <person name="Chen S."/>
        </authorList>
    </citation>
    <scope>NUCLEOTIDE SEQUENCE [LARGE SCALE GENOMIC DNA]</scope>
    <source>
        <strain evidence="3">cv. PC099</strain>
    </source>
</reference>
<dbReference type="Proteomes" id="UP001190926">
    <property type="component" value="Unassembled WGS sequence"/>
</dbReference>
<accession>A0AAD4IUW8</accession>
<dbReference type="AlphaFoldDB" id="A0AAD4IUW8"/>
<comment type="similarity">
    <text evidence="1">Belongs to the plant acyltransferase family.</text>
</comment>
<protein>
    <submittedName>
        <fullName evidence="2">Uncharacterized protein</fullName>
    </submittedName>
</protein>
<proteinExistence type="inferred from homology"/>
<dbReference type="InterPro" id="IPR023213">
    <property type="entry name" value="CAT-like_dom_sf"/>
</dbReference>